<dbReference type="AlphaFoldDB" id="A0A8T3ASE9"/>
<dbReference type="OrthoDB" id="2610923at2759"/>
<proteinExistence type="predicted"/>
<evidence type="ECO:0000313" key="7">
    <source>
        <dbReference type="Proteomes" id="UP000829196"/>
    </source>
</evidence>
<evidence type="ECO:0000256" key="3">
    <source>
        <dbReference type="ARBA" id="ARBA00022771"/>
    </source>
</evidence>
<comment type="caution">
    <text evidence="6">The sequence shown here is derived from an EMBL/GenBank/DDBJ whole genome shotgun (WGS) entry which is preliminary data.</text>
</comment>
<evidence type="ECO:0000256" key="5">
    <source>
        <dbReference type="ARBA" id="ARBA00023242"/>
    </source>
</evidence>
<dbReference type="EMBL" id="JAGYWB010000014">
    <property type="protein sequence ID" value="KAI0499031.1"/>
    <property type="molecule type" value="Genomic_DNA"/>
</dbReference>
<evidence type="ECO:0008006" key="8">
    <source>
        <dbReference type="Google" id="ProtNLM"/>
    </source>
</evidence>
<keyword evidence="3" id="KW-0863">Zinc-finger</keyword>
<evidence type="ECO:0000256" key="2">
    <source>
        <dbReference type="ARBA" id="ARBA00022723"/>
    </source>
</evidence>
<sequence length="208" mass="24434">MRIIHIMMIMRLTKRLKSGLMKIKWMILKKLKMLYEEIKGKKDLKFGMSSKKLVFLLGKKKGECVHCKKQLLIGVTGATTQFKRHLDRCAARIRAIKKQKILHFQPSDIENSFSQSSQDGGMLTTFKYDHQKVREMIAHYILINEKPFSIVEEFGFNLILKSMSPFFVKYSRATARNDVIQVYEREKKKLKNALKVINKISFTTDLWK</sequence>
<dbReference type="GO" id="GO:0005634">
    <property type="term" value="C:nucleus"/>
    <property type="evidence" value="ECO:0007669"/>
    <property type="project" value="UniProtKB-SubCell"/>
</dbReference>
<keyword evidence="5" id="KW-0539">Nucleus</keyword>
<keyword evidence="4" id="KW-0862">Zinc</keyword>
<protein>
    <recommendedName>
        <fullName evidence="8">BED-type domain-containing protein</fullName>
    </recommendedName>
</protein>
<evidence type="ECO:0000256" key="1">
    <source>
        <dbReference type="ARBA" id="ARBA00004123"/>
    </source>
</evidence>
<dbReference type="Proteomes" id="UP000829196">
    <property type="component" value="Unassembled WGS sequence"/>
</dbReference>
<dbReference type="GO" id="GO:0008270">
    <property type="term" value="F:zinc ion binding"/>
    <property type="evidence" value="ECO:0007669"/>
    <property type="project" value="UniProtKB-KW"/>
</dbReference>
<dbReference type="PANTHER" id="PTHR46481:SF10">
    <property type="entry name" value="ZINC FINGER BED DOMAIN-CONTAINING PROTEIN 39"/>
    <property type="match status" value="1"/>
</dbReference>
<comment type="subcellular location">
    <subcellularLocation>
        <location evidence="1">Nucleus</location>
    </subcellularLocation>
</comment>
<organism evidence="6 7">
    <name type="scientific">Dendrobium nobile</name>
    <name type="common">Orchid</name>
    <dbReference type="NCBI Taxonomy" id="94219"/>
    <lineage>
        <taxon>Eukaryota</taxon>
        <taxon>Viridiplantae</taxon>
        <taxon>Streptophyta</taxon>
        <taxon>Embryophyta</taxon>
        <taxon>Tracheophyta</taxon>
        <taxon>Spermatophyta</taxon>
        <taxon>Magnoliopsida</taxon>
        <taxon>Liliopsida</taxon>
        <taxon>Asparagales</taxon>
        <taxon>Orchidaceae</taxon>
        <taxon>Epidendroideae</taxon>
        <taxon>Malaxideae</taxon>
        <taxon>Dendrobiinae</taxon>
        <taxon>Dendrobium</taxon>
    </lineage>
</organism>
<accession>A0A8T3ASE9</accession>
<dbReference type="InterPro" id="IPR052035">
    <property type="entry name" value="ZnF_BED_domain_contain"/>
</dbReference>
<dbReference type="PANTHER" id="PTHR46481">
    <property type="entry name" value="ZINC FINGER BED DOMAIN-CONTAINING PROTEIN 4"/>
    <property type="match status" value="1"/>
</dbReference>
<keyword evidence="7" id="KW-1185">Reference proteome</keyword>
<evidence type="ECO:0000256" key="4">
    <source>
        <dbReference type="ARBA" id="ARBA00022833"/>
    </source>
</evidence>
<evidence type="ECO:0000313" key="6">
    <source>
        <dbReference type="EMBL" id="KAI0499031.1"/>
    </source>
</evidence>
<keyword evidence="2" id="KW-0479">Metal-binding</keyword>
<gene>
    <name evidence="6" type="ORF">KFK09_019931</name>
</gene>
<name>A0A8T3ASE9_DENNO</name>
<reference evidence="6" key="1">
    <citation type="journal article" date="2022" name="Front. Genet.">
        <title>Chromosome-Scale Assembly of the Dendrobium nobile Genome Provides Insights Into the Molecular Mechanism of the Biosynthesis of the Medicinal Active Ingredient of Dendrobium.</title>
        <authorList>
            <person name="Xu Q."/>
            <person name="Niu S.-C."/>
            <person name="Li K.-L."/>
            <person name="Zheng P.-J."/>
            <person name="Zhang X.-J."/>
            <person name="Jia Y."/>
            <person name="Liu Y."/>
            <person name="Niu Y.-X."/>
            <person name="Yu L.-H."/>
            <person name="Chen D.-F."/>
            <person name="Zhang G.-Q."/>
        </authorList>
    </citation>
    <scope>NUCLEOTIDE SEQUENCE</scope>
    <source>
        <tissue evidence="6">Leaf</tissue>
    </source>
</reference>